<dbReference type="AlphaFoldDB" id="A0A2S4MQU6"/>
<feature type="compositionally biased region" description="Polar residues" evidence="1">
    <location>
        <begin position="27"/>
        <end position="40"/>
    </location>
</feature>
<dbReference type="Proteomes" id="UP000236919">
    <property type="component" value="Unassembled WGS sequence"/>
</dbReference>
<keyword evidence="3" id="KW-1185">Reference proteome</keyword>
<comment type="caution">
    <text evidence="2">The sequence shown here is derived from an EMBL/GenBank/DDBJ whole genome shotgun (WGS) entry which is preliminary data.</text>
</comment>
<reference evidence="2 3" key="1">
    <citation type="submission" date="2018-01" db="EMBL/GenBank/DDBJ databases">
        <title>Genomic Encyclopedia of Type Strains, Phase III (KMG-III): the genomes of soil and plant-associated and newly described type strains.</title>
        <authorList>
            <person name="Whitman W."/>
        </authorList>
    </citation>
    <scope>NUCLEOTIDE SEQUENCE [LARGE SCALE GENOMIC DNA]</scope>
    <source>
        <strain evidence="2 3">1131</strain>
    </source>
</reference>
<evidence type="ECO:0000256" key="1">
    <source>
        <dbReference type="SAM" id="MobiDB-lite"/>
    </source>
</evidence>
<proteinExistence type="predicted"/>
<sequence length="119" mass="12251">MTHSFSQQLKPSPIRSDRSMAPGLSFNAFSSREPVSTSPGNALADPGGTPAAPNPPLEAPPLMPTEIPPAPPVESPPDEAPAGIPTEPPPELPPNGPPEGPPATPIDLPPGRDPRQPQE</sequence>
<organism evidence="2 3">
    <name type="scientific">Bosea psychrotolerans</name>
    <dbReference type="NCBI Taxonomy" id="1871628"/>
    <lineage>
        <taxon>Bacteria</taxon>
        <taxon>Pseudomonadati</taxon>
        <taxon>Pseudomonadota</taxon>
        <taxon>Alphaproteobacteria</taxon>
        <taxon>Hyphomicrobiales</taxon>
        <taxon>Boseaceae</taxon>
        <taxon>Bosea</taxon>
    </lineage>
</organism>
<evidence type="ECO:0000313" key="3">
    <source>
        <dbReference type="Proteomes" id="UP000236919"/>
    </source>
</evidence>
<name>A0A2S4MQU6_9HYPH</name>
<accession>A0A2S4MQU6</accession>
<feature type="compositionally biased region" description="Polar residues" evidence="1">
    <location>
        <begin position="1"/>
        <end position="10"/>
    </location>
</feature>
<feature type="region of interest" description="Disordered" evidence="1">
    <location>
        <begin position="1"/>
        <end position="119"/>
    </location>
</feature>
<evidence type="ECO:0000313" key="2">
    <source>
        <dbReference type="EMBL" id="POR57071.1"/>
    </source>
</evidence>
<feature type="compositionally biased region" description="Pro residues" evidence="1">
    <location>
        <begin position="86"/>
        <end position="108"/>
    </location>
</feature>
<feature type="compositionally biased region" description="Basic and acidic residues" evidence="1">
    <location>
        <begin position="110"/>
        <end position="119"/>
    </location>
</feature>
<dbReference type="EMBL" id="PQFZ01000001">
    <property type="protein sequence ID" value="POR57071.1"/>
    <property type="molecule type" value="Genomic_DNA"/>
</dbReference>
<feature type="compositionally biased region" description="Pro residues" evidence="1">
    <location>
        <begin position="52"/>
        <end position="79"/>
    </location>
</feature>
<protein>
    <submittedName>
        <fullName evidence="2">Uncharacterized protein</fullName>
    </submittedName>
</protein>
<gene>
    <name evidence="2" type="ORF">CYD53_101597</name>
</gene>